<accession>A0ABX5NB07</accession>
<keyword evidence="1" id="KW-0472">Membrane</keyword>
<protein>
    <submittedName>
        <fullName evidence="2">Uncharacterized protein</fullName>
    </submittedName>
</protein>
<dbReference type="EMBL" id="QJQB01000389">
    <property type="protein sequence ID" value="PYA64870.1"/>
    <property type="molecule type" value="Genomic_DNA"/>
</dbReference>
<proteinExistence type="predicted"/>
<keyword evidence="1" id="KW-1133">Transmembrane helix</keyword>
<feature type="transmembrane region" description="Helical" evidence="1">
    <location>
        <begin position="33"/>
        <end position="54"/>
    </location>
</feature>
<reference evidence="2" key="1">
    <citation type="submission" date="2018-06" db="EMBL/GenBank/DDBJ databases">
        <title>Serratia marcescens genome sequencing and assembly.</title>
        <authorList>
            <person name="Martins R.C.R."/>
            <person name="Perdigao-Neto L.V."/>
            <person name="Costa S.F."/>
            <person name="Levin A.S.S."/>
        </authorList>
    </citation>
    <scope>NUCLEOTIDE SEQUENCE</scope>
    <source>
        <strain evidence="2">1283</strain>
    </source>
</reference>
<keyword evidence="3" id="KW-1185">Reference proteome</keyword>
<dbReference type="Proteomes" id="UP000247823">
    <property type="component" value="Unassembled WGS sequence"/>
</dbReference>
<sequence length="101" mass="11319">MPRAPQGALGLLTKKEKAWFFLLCGYQSKINKLIFLVFLDIAFCQLGNVIRFMIDFKGAARRPCYFRGTSCAGSAAPRYRRWNRSLPAPAAYPSGADARRA</sequence>
<comment type="caution">
    <text evidence="2">The sequence shown here is derived from an EMBL/GenBank/DDBJ whole genome shotgun (WGS) entry which is preliminary data.</text>
</comment>
<evidence type="ECO:0000313" key="3">
    <source>
        <dbReference type="Proteomes" id="UP000247823"/>
    </source>
</evidence>
<name>A0ABX5NB07_SERMA</name>
<evidence type="ECO:0000256" key="1">
    <source>
        <dbReference type="SAM" id="Phobius"/>
    </source>
</evidence>
<keyword evidence="1" id="KW-0812">Transmembrane</keyword>
<evidence type="ECO:0000313" key="2">
    <source>
        <dbReference type="EMBL" id="PYA64870.1"/>
    </source>
</evidence>
<organism evidence="2 3">
    <name type="scientific">Serratia marcescens</name>
    <dbReference type="NCBI Taxonomy" id="615"/>
    <lineage>
        <taxon>Bacteria</taxon>
        <taxon>Pseudomonadati</taxon>
        <taxon>Pseudomonadota</taxon>
        <taxon>Gammaproteobacteria</taxon>
        <taxon>Enterobacterales</taxon>
        <taxon>Yersiniaceae</taxon>
        <taxon>Serratia</taxon>
    </lineage>
</organism>
<reference evidence="2" key="2">
    <citation type="submission" date="2018-06" db="EMBL/GenBank/DDBJ databases">
        <authorList>
            <person name="Martins R.C."/>
            <person name="Perdigao-Neto L.V."/>
            <person name="Costa S.F."/>
            <person name="Levin A.S.S."/>
        </authorList>
    </citation>
    <scope>NUCLEOTIDE SEQUENCE</scope>
    <source>
        <strain evidence="2">1283</strain>
    </source>
</reference>
<gene>
    <name evidence="2" type="ORF">DMW51_16320</name>
</gene>